<feature type="compositionally biased region" description="Acidic residues" evidence="1">
    <location>
        <begin position="20"/>
        <end position="31"/>
    </location>
</feature>
<feature type="compositionally biased region" description="Low complexity" evidence="1">
    <location>
        <begin position="115"/>
        <end position="128"/>
    </location>
</feature>
<dbReference type="OrthoDB" id="3256408at2759"/>
<feature type="region of interest" description="Disordered" evidence="1">
    <location>
        <begin position="412"/>
        <end position="666"/>
    </location>
</feature>
<sequence>MSSSSLSPPLPDSSELSRVDEEDEADADEDLAISTLELSPPLSTATPTSRDWEHHDKHQEYETRYHLIEEYPPQLDWEHHDKHQEYETRYHLIEEYPPQLYNIPPDCHSPPPPSESSSPTSHVSHLPPLGDNVATTDSLPLDPLRPPSPLNFSPCHRTEHEPAETAHPQRACGGELPSLLSPLDRPPSPSPPTSVSSSLARPASAILSPAVPPLSSPDPQAVRLTDEPGLDDLGLGLLSPAVSTVELPPLFSSSSPFYDFGDGPAPESPSRRRSTDLPLLEEDNSDGGFSPFSSVFSSPASEYSDLGSFRHPDGHQRSHFLSLPGSDTDDDLIPPELASKNYSARSLLMWDEDGSIEYPVEGFGFRRSNYGYPPRSPSPDLLDLDPKKIEELGGGEEGRRVWEARQRAARDETLAGLGVGYGNWSSGEREGVDRRSLGRERRRELSALLRLKLGLLEDKDQADKPKTDNSNGGAPPPTPSPAAASLAPVIASSSEPEVTLQTSTSSGSPKATPSAPSTTSSTPSASPPARHSPSTKPRITSMAQLVANMVFHRQQHPHSTLGHVHDQARPKKSSLPTRSRTWASGDLLPGGHDQPEIAGVDAPGLLEPSTPARSQTLSTSKTPTSPLRHMTLPEDLSSDDSSDDEGSGNAGGEAHSNKTPTSTTLSPLFLCASPLSYSAAELEA</sequence>
<feature type="compositionally biased region" description="Low complexity" evidence="1">
    <location>
        <begin position="286"/>
        <end position="304"/>
    </location>
</feature>
<name>A0A409YWD3_9AGAR</name>
<proteinExistence type="predicted"/>
<reference evidence="2 3" key="1">
    <citation type="journal article" date="2018" name="Evol. Lett.">
        <title>Horizontal gene cluster transfer increased hallucinogenic mushroom diversity.</title>
        <authorList>
            <person name="Reynolds H.T."/>
            <person name="Vijayakumar V."/>
            <person name="Gluck-Thaler E."/>
            <person name="Korotkin H.B."/>
            <person name="Matheny P.B."/>
            <person name="Slot J.C."/>
        </authorList>
    </citation>
    <scope>NUCLEOTIDE SEQUENCE [LARGE SCALE GENOMIC DNA]</scope>
    <source>
        <strain evidence="2 3">SRW20</strain>
    </source>
</reference>
<accession>A0A409YWD3</accession>
<comment type="caution">
    <text evidence="2">The sequence shown here is derived from an EMBL/GenBank/DDBJ whole genome shotgun (WGS) entry which is preliminary data.</text>
</comment>
<feature type="region of interest" description="Disordered" evidence="1">
    <location>
        <begin position="1"/>
        <end position="57"/>
    </location>
</feature>
<feature type="region of interest" description="Disordered" evidence="1">
    <location>
        <begin position="97"/>
        <end position="236"/>
    </location>
</feature>
<feature type="compositionally biased region" description="Basic and acidic residues" evidence="1">
    <location>
        <begin position="455"/>
        <end position="467"/>
    </location>
</feature>
<gene>
    <name evidence="2" type="ORF">CVT26_012418</name>
</gene>
<evidence type="ECO:0000313" key="3">
    <source>
        <dbReference type="Proteomes" id="UP000284706"/>
    </source>
</evidence>
<protein>
    <submittedName>
        <fullName evidence="2">Uncharacterized protein</fullName>
    </submittedName>
</protein>
<dbReference type="AlphaFoldDB" id="A0A409YWD3"/>
<dbReference type="Proteomes" id="UP000284706">
    <property type="component" value="Unassembled WGS sequence"/>
</dbReference>
<evidence type="ECO:0000256" key="1">
    <source>
        <dbReference type="SAM" id="MobiDB-lite"/>
    </source>
</evidence>
<keyword evidence="3" id="KW-1185">Reference proteome</keyword>
<dbReference type="InParanoid" id="A0A409YWD3"/>
<evidence type="ECO:0000313" key="2">
    <source>
        <dbReference type="EMBL" id="PPR07299.1"/>
    </source>
</evidence>
<feature type="compositionally biased region" description="Low complexity" evidence="1">
    <location>
        <begin position="614"/>
        <end position="627"/>
    </location>
</feature>
<feature type="compositionally biased region" description="Low complexity" evidence="1">
    <location>
        <begin position="502"/>
        <end position="535"/>
    </location>
</feature>
<feature type="compositionally biased region" description="Low complexity" evidence="1">
    <location>
        <begin position="481"/>
        <end position="494"/>
    </location>
</feature>
<feature type="compositionally biased region" description="Low complexity" evidence="1">
    <location>
        <begin position="1"/>
        <end position="16"/>
    </location>
</feature>
<organism evidence="2 3">
    <name type="scientific">Gymnopilus dilepis</name>
    <dbReference type="NCBI Taxonomy" id="231916"/>
    <lineage>
        <taxon>Eukaryota</taxon>
        <taxon>Fungi</taxon>
        <taxon>Dikarya</taxon>
        <taxon>Basidiomycota</taxon>
        <taxon>Agaricomycotina</taxon>
        <taxon>Agaricomycetes</taxon>
        <taxon>Agaricomycetidae</taxon>
        <taxon>Agaricales</taxon>
        <taxon>Agaricineae</taxon>
        <taxon>Hymenogastraceae</taxon>
        <taxon>Gymnopilus</taxon>
    </lineage>
</organism>
<feature type="compositionally biased region" description="Acidic residues" evidence="1">
    <location>
        <begin position="636"/>
        <end position="646"/>
    </location>
</feature>
<dbReference type="EMBL" id="NHYE01000142">
    <property type="protein sequence ID" value="PPR07299.1"/>
    <property type="molecule type" value="Genomic_DNA"/>
</dbReference>
<feature type="compositionally biased region" description="Basic and acidic residues" evidence="1">
    <location>
        <begin position="427"/>
        <end position="445"/>
    </location>
</feature>
<feature type="region of interest" description="Disordered" evidence="1">
    <location>
        <begin position="255"/>
        <end position="335"/>
    </location>
</feature>